<proteinExistence type="predicted"/>
<accession>A0A6J5FMK3</accession>
<evidence type="ECO:0000313" key="2">
    <source>
        <dbReference type="EMBL" id="CAB3783131.1"/>
    </source>
</evidence>
<dbReference type="Gene3D" id="1.10.260.40">
    <property type="entry name" value="lambda repressor-like DNA-binding domains"/>
    <property type="match status" value="1"/>
</dbReference>
<evidence type="ECO:0000313" key="3">
    <source>
        <dbReference type="Proteomes" id="UP000494119"/>
    </source>
</evidence>
<gene>
    <name evidence="2" type="ORF">LMG28688_01585</name>
</gene>
<dbReference type="AlphaFoldDB" id="A0A6J5FMK3"/>
<reference evidence="2 3" key="1">
    <citation type="submission" date="2020-04" db="EMBL/GenBank/DDBJ databases">
        <authorList>
            <person name="De Canck E."/>
        </authorList>
    </citation>
    <scope>NUCLEOTIDE SEQUENCE [LARGE SCALE GENOMIC DNA]</scope>
    <source>
        <strain evidence="2 3">LMG 28688</strain>
    </source>
</reference>
<dbReference type="EMBL" id="CADIKL010000006">
    <property type="protein sequence ID" value="CAB3783131.1"/>
    <property type="molecule type" value="Genomic_DNA"/>
</dbReference>
<dbReference type="RefSeq" id="WP_175194547.1">
    <property type="nucleotide sequence ID" value="NZ_CADIKL010000006.1"/>
</dbReference>
<organism evidence="2 3">
    <name type="scientific">Paraburkholderia caffeinitolerans</name>
    <dbReference type="NCBI Taxonomy" id="1723730"/>
    <lineage>
        <taxon>Bacteria</taxon>
        <taxon>Pseudomonadati</taxon>
        <taxon>Pseudomonadota</taxon>
        <taxon>Betaproteobacteria</taxon>
        <taxon>Burkholderiales</taxon>
        <taxon>Burkholderiaceae</taxon>
        <taxon>Paraburkholderia</taxon>
    </lineage>
</organism>
<sequence length="201" mass="21796">MATVEKRPLTSEEQAEAIRLEAAYRDYKAVHKGVTQAWLGSASKLGSQGLMGQYLRGIIPLNLKALVAICSQIDAKPEVISPRLMKPFIDMGLATTPEEKKAAVGALTAAVKDYEVDTSPSGKQLSTDLNTPFSQKLAAFRNELAHAEREGRLSEEKLDLLMGVLRLETRAPSPQRHTRKKVLAETVAGQSGGQNKREGSG</sequence>
<dbReference type="GO" id="GO:0003677">
    <property type="term" value="F:DNA binding"/>
    <property type="evidence" value="ECO:0007669"/>
    <property type="project" value="InterPro"/>
</dbReference>
<dbReference type="Proteomes" id="UP000494119">
    <property type="component" value="Unassembled WGS sequence"/>
</dbReference>
<protein>
    <submittedName>
        <fullName evidence="2">Uncharacterized protein</fullName>
    </submittedName>
</protein>
<evidence type="ECO:0000256" key="1">
    <source>
        <dbReference type="SAM" id="MobiDB-lite"/>
    </source>
</evidence>
<feature type="region of interest" description="Disordered" evidence="1">
    <location>
        <begin position="170"/>
        <end position="201"/>
    </location>
</feature>
<keyword evidence="3" id="KW-1185">Reference proteome</keyword>
<name>A0A6J5FMK3_9BURK</name>
<dbReference type="InterPro" id="IPR010982">
    <property type="entry name" value="Lambda_DNA-bd_dom_sf"/>
</dbReference>
<dbReference type="SUPFAM" id="SSF47413">
    <property type="entry name" value="lambda repressor-like DNA-binding domains"/>
    <property type="match status" value="1"/>
</dbReference>